<dbReference type="EMBL" id="KC513611">
    <property type="protein sequence ID" value="AGE95931.1"/>
    <property type="molecule type" value="Genomic_DNA"/>
</dbReference>
<evidence type="ECO:0000256" key="7">
    <source>
        <dbReference type="SAM" id="SignalP"/>
    </source>
</evidence>
<dbReference type="InterPro" id="IPR036852">
    <property type="entry name" value="Peptidase_S8/S53_dom_sf"/>
</dbReference>
<evidence type="ECO:0000256" key="5">
    <source>
        <dbReference type="PROSITE-ProRule" id="PRU01240"/>
    </source>
</evidence>
<dbReference type="InterPro" id="IPR050131">
    <property type="entry name" value="Peptidase_S8_subtilisin-like"/>
</dbReference>
<feature type="active site" description="Charge relay system" evidence="5">
    <location>
        <position position="255"/>
    </location>
</feature>
<evidence type="ECO:0000256" key="2">
    <source>
        <dbReference type="ARBA" id="ARBA00022670"/>
    </source>
</evidence>
<keyword evidence="6" id="KW-0472">Membrane</keyword>
<proteinExistence type="inferred from homology"/>
<evidence type="ECO:0000259" key="8">
    <source>
        <dbReference type="Pfam" id="PF00082"/>
    </source>
</evidence>
<keyword evidence="7" id="KW-0732">Signal</keyword>
<evidence type="ECO:0000313" key="9">
    <source>
        <dbReference type="EMBL" id="AGE95931.1"/>
    </source>
</evidence>
<evidence type="ECO:0000256" key="4">
    <source>
        <dbReference type="ARBA" id="ARBA00022825"/>
    </source>
</evidence>
<comment type="similarity">
    <text evidence="1 5">Belongs to the peptidase S8 family.</text>
</comment>
<dbReference type="Pfam" id="PF00082">
    <property type="entry name" value="Peptidase_S8"/>
    <property type="match status" value="1"/>
</dbReference>
<dbReference type="PROSITE" id="PS51892">
    <property type="entry name" value="SUBTILASE"/>
    <property type="match status" value="1"/>
</dbReference>
<dbReference type="VEuPathDB" id="MicrosporidiaDB:AEWD_031120"/>
<keyword evidence="6" id="KW-1133">Transmembrane helix</keyword>
<protein>
    <submittedName>
        <fullName evidence="9">Subtilisin-related endopeptidase K</fullName>
    </submittedName>
</protein>
<dbReference type="GO" id="GO:0004252">
    <property type="term" value="F:serine-type endopeptidase activity"/>
    <property type="evidence" value="ECO:0007669"/>
    <property type="project" value="UniProtKB-UniRule"/>
</dbReference>
<dbReference type="PANTHER" id="PTHR43806">
    <property type="entry name" value="PEPTIDASE S8"/>
    <property type="match status" value="1"/>
</dbReference>
<keyword evidence="2 5" id="KW-0645">Protease</keyword>
<dbReference type="AlphaFoldDB" id="M1KKY9"/>
<dbReference type="GO" id="GO:0006508">
    <property type="term" value="P:proteolysis"/>
    <property type="evidence" value="ECO:0007669"/>
    <property type="project" value="UniProtKB-KW"/>
</dbReference>
<dbReference type="VEuPathDB" id="MicrosporidiaDB:M970_031120"/>
<dbReference type="InterPro" id="IPR000209">
    <property type="entry name" value="Peptidase_S8/S53_dom"/>
</dbReference>
<keyword evidence="6" id="KW-0812">Transmembrane</keyword>
<feature type="domain" description="Peptidase S8/S53" evidence="8">
    <location>
        <begin position="272"/>
        <end position="439"/>
    </location>
</feature>
<feature type="signal peptide" evidence="7">
    <location>
        <begin position="1"/>
        <end position="17"/>
    </location>
</feature>
<keyword evidence="3 5" id="KW-0378">Hydrolase</keyword>
<accession>M1KKY9</accession>
<keyword evidence="4 5" id="KW-0720">Serine protease</keyword>
<evidence type="ECO:0000256" key="1">
    <source>
        <dbReference type="ARBA" id="ARBA00011073"/>
    </source>
</evidence>
<dbReference type="VEuPathDB" id="MicrosporidiaDB:ECU03_1180"/>
<gene>
    <name evidence="9" type="ORF">ECU03_1180</name>
</gene>
<reference evidence="9" key="1">
    <citation type="journal article" date="2013" name="Eukaryot. Cell">
        <title>Extremely Reduced Levels of Heterozygosity in the Vertebrate Pathogen Encephalitozoon cuniculi.</title>
        <authorList>
            <person name="Selman M."/>
            <person name="Sak B."/>
            <person name="Kvac M."/>
            <person name="Farinelli L."/>
            <person name="Weiss L.M."/>
            <person name="Corradi N."/>
        </authorList>
    </citation>
    <scope>NUCLEOTIDE SEQUENCE</scope>
</reference>
<evidence type="ECO:0000256" key="3">
    <source>
        <dbReference type="ARBA" id="ARBA00022801"/>
    </source>
</evidence>
<dbReference type="Gene3D" id="3.40.50.200">
    <property type="entry name" value="Peptidase S8/S53 domain"/>
    <property type="match status" value="1"/>
</dbReference>
<evidence type="ECO:0000256" key="6">
    <source>
        <dbReference type="SAM" id="Phobius"/>
    </source>
</evidence>
<dbReference type="VEuPathDB" id="MicrosporidiaDB:AEWR_031120"/>
<dbReference type="PANTHER" id="PTHR43806:SF11">
    <property type="entry name" value="CEREVISIN-RELATED"/>
    <property type="match status" value="1"/>
</dbReference>
<dbReference type="SUPFAM" id="SSF52743">
    <property type="entry name" value="Subtilisin-like"/>
    <property type="match status" value="1"/>
</dbReference>
<feature type="active site" description="Charge relay system" evidence="5">
    <location>
        <position position="420"/>
    </location>
</feature>
<feature type="chain" id="PRO_5004015792" evidence="7">
    <location>
        <begin position="18"/>
        <end position="535"/>
    </location>
</feature>
<organism evidence="9">
    <name type="scientific">Encephalitozoon cuniculi</name>
    <name type="common">Microsporidian parasite</name>
    <dbReference type="NCBI Taxonomy" id="6035"/>
    <lineage>
        <taxon>Eukaryota</taxon>
        <taxon>Fungi</taxon>
        <taxon>Fungi incertae sedis</taxon>
        <taxon>Microsporidia</taxon>
        <taxon>Unikaryonidae</taxon>
        <taxon>Encephalitozoon</taxon>
    </lineage>
</organism>
<sequence length="535" mass="58659">MFFVGVAVLAALQSVWGNGGLDTNEVAGMDRLGVESQKENPPGILLRKDDGMCEARKPMDMSPGEVQTETKTVVKEIVVEIEEPREGIQEVLPVVQYEGQAKVSAGNDLLKPSCGVSSGFTSSAERCYVLTKDAHDGDTSKMISLVESLSGRVKRQYTKNITGVSFCSSHSDVLRKVDDAGMHVEEDKIYTVSMLQNNIPNYMYLMRHYENTIFNNYFYDNWIFRVLQIKRVMTKFLGSYEYYHTGKGVNIFLLDTAISSMDGACNLSGRLEACNAHGNVMAELLVGKTNGFAKDSRLSVLDVVDCDGKVALSEMIHGLEGLRESGGPSILVFGVSGPYSASLNSAVDRISSRGTVVVSPAGNSHDQSCNYSPGSSKSVINVGSVDKHAGISRFSNHGDCIRMFAPGEDVLQDSSLTGTSLSAAIVASSIALFLETSPRAAFPQIWGYLNQNSFWNSRGSYSVLKIPRLGCKGRIRGSIFRLGGLYEDIVPLVFVVLITSALLYLLLIGIRRFRRRREQELHDEDVLFDPPVDRF</sequence>
<feature type="transmembrane region" description="Helical" evidence="6">
    <location>
        <begin position="489"/>
        <end position="510"/>
    </location>
</feature>
<name>M1KKY9_ENCCN</name>
<dbReference type="GO" id="GO:0005615">
    <property type="term" value="C:extracellular space"/>
    <property type="evidence" value="ECO:0007669"/>
    <property type="project" value="TreeGrafter"/>
</dbReference>
<feature type="active site" description="Charge relay system" evidence="5">
    <location>
        <position position="277"/>
    </location>
</feature>
<dbReference type="VEuPathDB" id="MicrosporidiaDB:AEWQ_031120"/>